<evidence type="ECO:0000313" key="3">
    <source>
        <dbReference type="EMBL" id="MDK2124747.1"/>
    </source>
</evidence>
<gene>
    <name evidence="3" type="ORF">PZA18_11880</name>
</gene>
<feature type="compositionally biased region" description="Basic and acidic residues" evidence="1">
    <location>
        <begin position="95"/>
        <end position="111"/>
    </location>
</feature>
<reference evidence="3" key="1">
    <citation type="submission" date="2023-03" db="EMBL/GenBank/DDBJ databases">
        <title>Chitinimonas shenzhenensis gen. nov., sp. nov., a novel member of family Burkholderiaceae isolated from activated sludge collected in Shen Zhen, China.</title>
        <authorList>
            <person name="Wang X."/>
        </authorList>
    </citation>
    <scope>NUCLEOTIDE SEQUENCE</scope>
    <source>
        <strain evidence="3">DQS-5</strain>
    </source>
</reference>
<dbReference type="EMBL" id="JARRAF010000012">
    <property type="protein sequence ID" value="MDK2124747.1"/>
    <property type="molecule type" value="Genomic_DNA"/>
</dbReference>
<comment type="caution">
    <text evidence="3">The sequence shown here is derived from an EMBL/GenBank/DDBJ whole genome shotgun (WGS) entry which is preliminary data.</text>
</comment>
<protein>
    <submittedName>
        <fullName evidence="3">Uncharacterized protein</fullName>
    </submittedName>
</protein>
<sequence length="117" mass="11925">MEKKTKLVILGGVVALNVSGAIAADFEIGAKDAERSKKFEASATGFVVNEFTFTASKNVGLMANEGKTAISVQAANIKGSRIFGGSSNGGGGIKACKDESVANPEPKKPTTENDGCA</sequence>
<feature type="region of interest" description="Disordered" evidence="1">
    <location>
        <begin position="82"/>
        <end position="117"/>
    </location>
</feature>
<feature type="chain" id="PRO_5046279632" evidence="2">
    <location>
        <begin position="24"/>
        <end position="117"/>
    </location>
</feature>
<proteinExistence type="predicted"/>
<evidence type="ECO:0000256" key="1">
    <source>
        <dbReference type="SAM" id="MobiDB-lite"/>
    </source>
</evidence>
<accession>A0ABT7DXE8</accession>
<evidence type="ECO:0000256" key="2">
    <source>
        <dbReference type="SAM" id="SignalP"/>
    </source>
</evidence>
<organism evidence="3 4">
    <name type="scientific">Parachitinimonas caeni</name>
    <dbReference type="NCBI Taxonomy" id="3031301"/>
    <lineage>
        <taxon>Bacteria</taxon>
        <taxon>Pseudomonadati</taxon>
        <taxon>Pseudomonadota</taxon>
        <taxon>Betaproteobacteria</taxon>
        <taxon>Neisseriales</taxon>
        <taxon>Chitinibacteraceae</taxon>
        <taxon>Parachitinimonas</taxon>
    </lineage>
</organism>
<dbReference type="RefSeq" id="WP_284101061.1">
    <property type="nucleotide sequence ID" value="NZ_JARRAF010000012.1"/>
</dbReference>
<evidence type="ECO:0000313" key="4">
    <source>
        <dbReference type="Proteomes" id="UP001172778"/>
    </source>
</evidence>
<feature type="signal peptide" evidence="2">
    <location>
        <begin position="1"/>
        <end position="23"/>
    </location>
</feature>
<keyword evidence="4" id="KW-1185">Reference proteome</keyword>
<keyword evidence="2" id="KW-0732">Signal</keyword>
<dbReference type="Proteomes" id="UP001172778">
    <property type="component" value="Unassembled WGS sequence"/>
</dbReference>
<name>A0ABT7DXE8_9NEIS</name>